<keyword evidence="2" id="KW-1185">Reference proteome</keyword>
<dbReference type="Pfam" id="PF26359">
    <property type="entry name" value="YwtC"/>
    <property type="match status" value="1"/>
</dbReference>
<dbReference type="InterPro" id="IPR058890">
    <property type="entry name" value="YwtC-like"/>
</dbReference>
<dbReference type="Proteomes" id="UP000199017">
    <property type="component" value="Unassembled WGS sequence"/>
</dbReference>
<reference evidence="1 2" key="1">
    <citation type="submission" date="2016-10" db="EMBL/GenBank/DDBJ databases">
        <authorList>
            <person name="de Groot N.N."/>
        </authorList>
    </citation>
    <scope>NUCLEOTIDE SEQUENCE [LARGE SCALE GENOMIC DNA]</scope>
    <source>
        <strain evidence="2">P4B,CCM 7963,CECT 7998,DSM 25260,IBRC-M 10614,KCTC 13821</strain>
    </source>
</reference>
<name>A0A1G8KTG0_9BACI</name>
<dbReference type="STRING" id="930129.SAMN05216352_1085"/>
<accession>A0A1G8KTG0</accession>
<dbReference type="RefSeq" id="WP_170032233.1">
    <property type="nucleotide sequence ID" value="NZ_FNDU01000008.1"/>
</dbReference>
<sequence>MKIIKALMPFAFLGGMIMLMDVLKHEQTLDIVERAVMEEQLQQIEEQEVKSVNE</sequence>
<evidence type="ECO:0000313" key="2">
    <source>
        <dbReference type="Proteomes" id="UP000199017"/>
    </source>
</evidence>
<gene>
    <name evidence="1" type="ORF">SAMN05216352_1085</name>
</gene>
<dbReference type="EMBL" id="FNDU01000008">
    <property type="protein sequence ID" value="SDI46785.1"/>
    <property type="molecule type" value="Genomic_DNA"/>
</dbReference>
<dbReference type="AlphaFoldDB" id="A0A1G8KTG0"/>
<proteinExistence type="predicted"/>
<organism evidence="1 2">
    <name type="scientific">Alteribacillus bidgolensis</name>
    <dbReference type="NCBI Taxonomy" id="930129"/>
    <lineage>
        <taxon>Bacteria</taxon>
        <taxon>Bacillati</taxon>
        <taxon>Bacillota</taxon>
        <taxon>Bacilli</taxon>
        <taxon>Bacillales</taxon>
        <taxon>Bacillaceae</taxon>
        <taxon>Alteribacillus</taxon>
    </lineage>
</organism>
<protein>
    <submittedName>
        <fullName evidence="1">Uncharacterized protein</fullName>
    </submittedName>
</protein>
<evidence type="ECO:0000313" key="1">
    <source>
        <dbReference type="EMBL" id="SDI46785.1"/>
    </source>
</evidence>